<dbReference type="AlphaFoldDB" id="A0A3L8SAK7"/>
<evidence type="ECO:0000313" key="1">
    <source>
        <dbReference type="EMBL" id="RLV98884.1"/>
    </source>
</evidence>
<organism evidence="1 2">
    <name type="scientific">Chloebia gouldiae</name>
    <name type="common">Gouldian finch</name>
    <name type="synonym">Erythrura gouldiae</name>
    <dbReference type="NCBI Taxonomy" id="44316"/>
    <lineage>
        <taxon>Eukaryota</taxon>
        <taxon>Metazoa</taxon>
        <taxon>Chordata</taxon>
        <taxon>Craniata</taxon>
        <taxon>Vertebrata</taxon>
        <taxon>Euteleostomi</taxon>
        <taxon>Archelosauria</taxon>
        <taxon>Archosauria</taxon>
        <taxon>Dinosauria</taxon>
        <taxon>Saurischia</taxon>
        <taxon>Theropoda</taxon>
        <taxon>Coelurosauria</taxon>
        <taxon>Aves</taxon>
        <taxon>Neognathae</taxon>
        <taxon>Neoaves</taxon>
        <taxon>Telluraves</taxon>
        <taxon>Australaves</taxon>
        <taxon>Passeriformes</taxon>
        <taxon>Passeroidea</taxon>
        <taxon>Passeridae</taxon>
        <taxon>Chloebia</taxon>
    </lineage>
</organism>
<protein>
    <submittedName>
        <fullName evidence="1">Uncharacterized protein</fullName>
    </submittedName>
</protein>
<accession>A0A3L8SAK7</accession>
<comment type="caution">
    <text evidence="1">The sequence shown here is derived from an EMBL/GenBank/DDBJ whole genome shotgun (WGS) entry which is preliminary data.</text>
</comment>
<evidence type="ECO:0000313" key="2">
    <source>
        <dbReference type="Proteomes" id="UP000276834"/>
    </source>
</evidence>
<reference evidence="1 2" key="1">
    <citation type="journal article" date="2018" name="Proc. R. Soc. B">
        <title>A non-coding region near Follistatin controls head colour polymorphism in the Gouldian finch.</title>
        <authorList>
            <person name="Toomey M.B."/>
            <person name="Marques C.I."/>
            <person name="Andrade P."/>
            <person name="Araujo P.M."/>
            <person name="Sabatino S."/>
            <person name="Gazda M.A."/>
            <person name="Afonso S."/>
            <person name="Lopes R.J."/>
            <person name="Corbo J.C."/>
            <person name="Carneiro M."/>
        </authorList>
    </citation>
    <scope>NUCLEOTIDE SEQUENCE [LARGE SCALE GENOMIC DNA]</scope>
    <source>
        <strain evidence="1">Red01</strain>
        <tissue evidence="1">Muscle</tissue>
    </source>
</reference>
<dbReference type="EMBL" id="QUSF01000037">
    <property type="protein sequence ID" value="RLV98884.1"/>
    <property type="molecule type" value="Genomic_DNA"/>
</dbReference>
<keyword evidence="2" id="KW-1185">Reference proteome</keyword>
<gene>
    <name evidence="1" type="ORF">DV515_00010381</name>
</gene>
<dbReference type="OrthoDB" id="420032at2759"/>
<proteinExistence type="predicted"/>
<dbReference type="Proteomes" id="UP000276834">
    <property type="component" value="Unassembled WGS sequence"/>
</dbReference>
<name>A0A3L8SAK7_CHLGU</name>
<sequence>MATLASHDTRSVLPCQRMLSSMYFPPPSGALRSAVDFFSCGAESGRDALTGLWGVLNGDGRRLKGAIQRSTETGLAVEMPSRTVRQASHESIEDSMNSYGSEGKILLFFISADLKQHCHLFVRFFGGSLRLQSALKQVAELIEQKERDTRAEYNVLQHIRQHVTVLKMLQKVEWPREKQSLLRGRVGDPAWQRRGVQLMTDFIQPDLQHAAQEHSLQRLHRFPK</sequence>